<reference evidence="11" key="1">
    <citation type="submission" date="2025-08" db="UniProtKB">
        <authorList>
            <consortium name="Ensembl"/>
        </authorList>
    </citation>
    <scope>IDENTIFICATION</scope>
</reference>
<dbReference type="Ensembl" id="ENSMAMT00000040173.1">
    <property type="protein sequence ID" value="ENSMAMP00000040263.1"/>
    <property type="gene ID" value="ENSMAMG00000021922.2"/>
</dbReference>
<keyword evidence="3" id="KW-0963">Cytoplasm</keyword>
<dbReference type="GeneTree" id="ENSGT00940000153438"/>
<feature type="domain" description="Cytoplasmic activation/proliferation-associated protein-1 C term" evidence="9">
    <location>
        <begin position="535"/>
        <end position="587"/>
    </location>
</feature>
<feature type="region of interest" description="Disordered" evidence="8">
    <location>
        <begin position="1"/>
        <end position="21"/>
    </location>
</feature>
<reference evidence="11" key="2">
    <citation type="submission" date="2025-09" db="UniProtKB">
        <authorList>
            <consortium name="Ensembl"/>
        </authorList>
    </citation>
    <scope>IDENTIFICATION</scope>
</reference>
<comment type="similarity">
    <text evidence="2">Belongs to the caprin family.</text>
</comment>
<dbReference type="InterPro" id="IPR022070">
    <property type="entry name" value="Caprin-1_C"/>
</dbReference>
<accession>A0A7N8WTD7</accession>
<dbReference type="Pfam" id="PF12287">
    <property type="entry name" value="Caprin-1_C"/>
    <property type="match status" value="2"/>
</dbReference>
<feature type="domain" description="Caprin-1 dimerization" evidence="10">
    <location>
        <begin position="105"/>
        <end position="221"/>
    </location>
</feature>
<feature type="region of interest" description="Disordered" evidence="8">
    <location>
        <begin position="471"/>
        <end position="502"/>
    </location>
</feature>
<dbReference type="InterPro" id="IPR041637">
    <property type="entry name" value="Caprin-1_dimer"/>
</dbReference>
<dbReference type="InterPro" id="IPR028816">
    <property type="entry name" value="Caprin"/>
</dbReference>
<evidence type="ECO:0000256" key="1">
    <source>
        <dbReference type="ARBA" id="ARBA00004496"/>
    </source>
</evidence>
<evidence type="ECO:0000256" key="4">
    <source>
        <dbReference type="ARBA" id="ARBA00022782"/>
    </source>
</evidence>
<evidence type="ECO:0000256" key="6">
    <source>
        <dbReference type="ARBA" id="ARBA00023193"/>
    </source>
</evidence>
<evidence type="ECO:0000256" key="5">
    <source>
        <dbReference type="ARBA" id="ARBA00022884"/>
    </source>
</evidence>
<keyword evidence="4" id="KW-0221">Differentiation</keyword>
<dbReference type="GO" id="GO:0005737">
    <property type="term" value="C:cytoplasm"/>
    <property type="evidence" value="ECO:0007669"/>
    <property type="project" value="UniProtKB-SubCell"/>
</dbReference>
<comment type="subcellular location">
    <subcellularLocation>
        <location evidence="1">Cytoplasm</location>
    </subcellularLocation>
</comment>
<keyword evidence="6" id="KW-0652">Protein synthesis inhibitor</keyword>
<dbReference type="GO" id="GO:0017148">
    <property type="term" value="P:negative regulation of translation"/>
    <property type="evidence" value="ECO:0007669"/>
    <property type="project" value="UniProtKB-KW"/>
</dbReference>
<keyword evidence="5" id="KW-0694">RNA-binding</keyword>
<dbReference type="PANTHER" id="PTHR22922:SF3">
    <property type="entry name" value="CAPRIN-1"/>
    <property type="match status" value="1"/>
</dbReference>
<dbReference type="PANTHER" id="PTHR22922">
    <property type="entry name" value="GPI-ANCHORED PROTEIN P137"/>
    <property type="match status" value="1"/>
</dbReference>
<protein>
    <submittedName>
        <fullName evidence="11">Cell cycle associated protein 1a</fullName>
    </submittedName>
</protein>
<organism evidence="11 12">
    <name type="scientific">Mastacembelus armatus</name>
    <name type="common">zig-zag eel</name>
    <dbReference type="NCBI Taxonomy" id="205130"/>
    <lineage>
        <taxon>Eukaryota</taxon>
        <taxon>Metazoa</taxon>
        <taxon>Chordata</taxon>
        <taxon>Craniata</taxon>
        <taxon>Vertebrata</taxon>
        <taxon>Euteleostomi</taxon>
        <taxon>Actinopterygii</taxon>
        <taxon>Neopterygii</taxon>
        <taxon>Teleostei</taxon>
        <taxon>Neoteleostei</taxon>
        <taxon>Acanthomorphata</taxon>
        <taxon>Anabantaria</taxon>
        <taxon>Synbranchiformes</taxon>
        <taxon>Mastacembelidae</taxon>
        <taxon>Mastacembelus</taxon>
    </lineage>
</organism>
<feature type="compositionally biased region" description="Polar residues" evidence="8">
    <location>
        <begin position="554"/>
        <end position="572"/>
    </location>
</feature>
<dbReference type="GO" id="GO:0030154">
    <property type="term" value="P:cell differentiation"/>
    <property type="evidence" value="ECO:0007669"/>
    <property type="project" value="UniProtKB-KW"/>
</dbReference>
<keyword evidence="7" id="KW-0175">Coiled coil</keyword>
<name>A0A7N8WTD7_9TELE</name>
<evidence type="ECO:0000256" key="8">
    <source>
        <dbReference type="SAM" id="MobiDB-lite"/>
    </source>
</evidence>
<dbReference type="Proteomes" id="UP000261640">
    <property type="component" value="Unplaced"/>
</dbReference>
<feature type="compositionally biased region" description="Polar residues" evidence="8">
    <location>
        <begin position="1"/>
        <end position="13"/>
    </location>
</feature>
<evidence type="ECO:0000256" key="7">
    <source>
        <dbReference type="SAM" id="Coils"/>
    </source>
</evidence>
<evidence type="ECO:0000259" key="10">
    <source>
        <dbReference type="Pfam" id="PF18293"/>
    </source>
</evidence>
<evidence type="ECO:0000259" key="9">
    <source>
        <dbReference type="Pfam" id="PF12287"/>
    </source>
</evidence>
<evidence type="ECO:0000256" key="2">
    <source>
        <dbReference type="ARBA" id="ARBA00007950"/>
    </source>
</evidence>
<evidence type="ECO:0000256" key="3">
    <source>
        <dbReference type="ARBA" id="ARBA00022490"/>
    </source>
</evidence>
<feature type="domain" description="Cytoplasmic activation/proliferation-associated protein-1 C term" evidence="9">
    <location>
        <begin position="331"/>
        <end position="518"/>
    </location>
</feature>
<evidence type="ECO:0000313" key="11">
    <source>
        <dbReference type="Ensembl" id="ENSMAMP00000040263.1"/>
    </source>
</evidence>
<keyword evidence="12" id="KW-1185">Reference proteome</keyword>
<evidence type="ECO:0000313" key="12">
    <source>
        <dbReference type="Proteomes" id="UP000261640"/>
    </source>
</evidence>
<dbReference type="Pfam" id="PF18293">
    <property type="entry name" value="Caprin-1_dimer"/>
    <property type="match status" value="1"/>
</dbReference>
<sequence length="598" mass="66157">MPSAMVGNSTVQSAIPDLGNGSHSEAMKQILGVLDKKVRNMEKKKSKLDDYQTRKNKGERLNQDQLEALSKYQEIIYNLEFARELQKSFLALGQEVQKAVKKSARREQLQREEMEQRRLKTVLELQFLLDQLGDDRVRQDLKRPDATGSPLLTDADLTSLDEFYKLVGPDRNYDVRLTDQYEEASLHLWELLEGRDKAVARTTYKSLKDTLDKVLLSGYFDRAQTHQNGTCEEEEEQEEQIVVAEAKTGEQPSEPGRYKYISTYFVNRQFIPETTYSSTDKDQVEEWAVEAQMVNSLQHQPPAQLASEPTVTVNHVTPSPATDPVVRKQAVQDLMAQMQGTYNFMQDSMLEFDGQALDPAIVSAQPMKPVQTVDLQQMVCPSAHSESRLAQASAVHCVSHTDLATILVSLPSKLPPSSQASLSLSTEQAPAPCSLSSAFPPVSKPTHTGGINVNAAPFQSVQAVFNMNAPVPQATDGQTDPLKQPSQFPGSYGQGYGSQSESAVGQTDIPQETLQSVYLLKLHKSAVNLCKLSSGGYEGYRPPFSNAPSGGYGQTQFNTSRDYSNSAYQQEGYQHGYKRGAAQGPRGLSRGNAQAMRS</sequence>
<feature type="region of interest" description="Disordered" evidence="8">
    <location>
        <begin position="547"/>
        <end position="598"/>
    </location>
</feature>
<proteinExistence type="inferred from homology"/>
<dbReference type="AlphaFoldDB" id="A0A7N8WTD7"/>
<dbReference type="GO" id="GO:0003723">
    <property type="term" value="F:RNA binding"/>
    <property type="evidence" value="ECO:0007669"/>
    <property type="project" value="UniProtKB-KW"/>
</dbReference>
<feature type="coiled-coil region" evidence="7">
    <location>
        <begin position="34"/>
        <end position="61"/>
    </location>
</feature>